<sequence>MGSGLGQLYVGLPDKKTVQKAELLYFNNHFDIALLLLPFDLSLGIPCLGCCPDYNQEVFVLGRDKDTSLRVEHGVISWTEGSDYMGRDYYMFLDSEVPEGGTGGPVIDHNGGFRGMAFELSPKPAILSIFTIMTCFEMFMHFRCVARPILPFSLRTVASVDVDLLECLSLQNIKSGYIVKSVHGDTLAQGCMIWKGDVIVSLNGRNMLTLPKLEDYLLSLGWENLINKVSTINIKLEVRDLKGGEMRSIIMPVEFCSVPEPLLKGKSASLWVL</sequence>
<dbReference type="EMBL" id="RWGY01000031">
    <property type="protein sequence ID" value="TVU16451.1"/>
    <property type="molecule type" value="Genomic_DNA"/>
</dbReference>
<evidence type="ECO:0008006" key="3">
    <source>
        <dbReference type="Google" id="ProtNLM"/>
    </source>
</evidence>
<dbReference type="PANTHER" id="PTHR47389">
    <property type="entry name" value="OS09G0436400 PROTEIN"/>
    <property type="match status" value="1"/>
</dbReference>
<dbReference type="AlphaFoldDB" id="A0A5J9U0F5"/>
<dbReference type="PANTHER" id="PTHR47389:SF5">
    <property type="entry name" value="OS09G0436700 PROTEIN"/>
    <property type="match status" value="1"/>
</dbReference>
<reference evidence="1 2" key="1">
    <citation type="journal article" date="2019" name="Sci. Rep.">
        <title>A high-quality genome of Eragrostis curvula grass provides insights into Poaceae evolution and supports new strategies to enhance forage quality.</title>
        <authorList>
            <person name="Carballo J."/>
            <person name="Santos B.A.C.M."/>
            <person name="Zappacosta D."/>
            <person name="Garbus I."/>
            <person name="Selva J.P."/>
            <person name="Gallo C.A."/>
            <person name="Diaz A."/>
            <person name="Albertini E."/>
            <person name="Caccamo M."/>
            <person name="Echenique V."/>
        </authorList>
    </citation>
    <scope>NUCLEOTIDE SEQUENCE [LARGE SCALE GENOMIC DNA]</scope>
    <source>
        <strain evidence="2">cv. Victoria</strain>
        <tissue evidence="1">Leaf</tissue>
    </source>
</reference>
<keyword evidence="2" id="KW-1185">Reference proteome</keyword>
<dbReference type="SUPFAM" id="SSF50156">
    <property type="entry name" value="PDZ domain-like"/>
    <property type="match status" value="1"/>
</dbReference>
<dbReference type="SUPFAM" id="SSF50494">
    <property type="entry name" value="Trypsin-like serine proteases"/>
    <property type="match status" value="1"/>
</dbReference>
<organism evidence="1 2">
    <name type="scientific">Eragrostis curvula</name>
    <name type="common">weeping love grass</name>
    <dbReference type="NCBI Taxonomy" id="38414"/>
    <lineage>
        <taxon>Eukaryota</taxon>
        <taxon>Viridiplantae</taxon>
        <taxon>Streptophyta</taxon>
        <taxon>Embryophyta</taxon>
        <taxon>Tracheophyta</taxon>
        <taxon>Spermatophyta</taxon>
        <taxon>Magnoliopsida</taxon>
        <taxon>Liliopsida</taxon>
        <taxon>Poales</taxon>
        <taxon>Poaceae</taxon>
        <taxon>PACMAD clade</taxon>
        <taxon>Chloridoideae</taxon>
        <taxon>Eragrostideae</taxon>
        <taxon>Eragrostidinae</taxon>
        <taxon>Eragrostis</taxon>
    </lineage>
</organism>
<proteinExistence type="predicted"/>
<dbReference type="Pfam" id="PF13365">
    <property type="entry name" value="Trypsin_2"/>
    <property type="match status" value="1"/>
</dbReference>
<dbReference type="InterPro" id="IPR009003">
    <property type="entry name" value="Peptidase_S1_PA"/>
</dbReference>
<dbReference type="Proteomes" id="UP000324897">
    <property type="component" value="Unassembled WGS sequence"/>
</dbReference>
<name>A0A5J9U0F5_9POAL</name>
<dbReference type="Gramene" id="TVU16451">
    <property type="protein sequence ID" value="TVU16451"/>
    <property type="gene ID" value="EJB05_40017"/>
</dbReference>
<evidence type="ECO:0000313" key="1">
    <source>
        <dbReference type="EMBL" id="TVU16451.1"/>
    </source>
</evidence>
<dbReference type="OrthoDB" id="582926at2759"/>
<feature type="non-terminal residue" evidence="1">
    <location>
        <position position="1"/>
    </location>
</feature>
<accession>A0A5J9U0F5</accession>
<evidence type="ECO:0000313" key="2">
    <source>
        <dbReference type="Proteomes" id="UP000324897"/>
    </source>
</evidence>
<comment type="caution">
    <text evidence="1">The sequence shown here is derived from an EMBL/GenBank/DDBJ whole genome shotgun (WGS) entry which is preliminary data.</text>
</comment>
<dbReference type="InterPro" id="IPR036034">
    <property type="entry name" value="PDZ_sf"/>
</dbReference>
<gene>
    <name evidence="1" type="ORF">EJB05_40017</name>
</gene>
<protein>
    <recommendedName>
        <fullName evidence="3">PDZ domain-containing protein</fullName>
    </recommendedName>
</protein>